<keyword evidence="2 3" id="KW-0378">Hydrolase</keyword>
<dbReference type="PANTHER" id="PTHR43736">
    <property type="entry name" value="ADP-RIBOSE PYROPHOSPHATASE"/>
    <property type="match status" value="1"/>
</dbReference>
<evidence type="ECO:0000256" key="2">
    <source>
        <dbReference type="ARBA" id="ARBA00022801"/>
    </source>
</evidence>
<accession>A0A560I0U7</accession>
<evidence type="ECO:0000259" key="4">
    <source>
        <dbReference type="PROSITE" id="PS51462"/>
    </source>
</evidence>
<keyword evidence="6" id="KW-1185">Reference proteome</keyword>
<evidence type="ECO:0000256" key="1">
    <source>
        <dbReference type="ARBA" id="ARBA00001946"/>
    </source>
</evidence>
<evidence type="ECO:0000256" key="3">
    <source>
        <dbReference type="RuleBase" id="RU003476"/>
    </source>
</evidence>
<dbReference type="PROSITE" id="PS51462">
    <property type="entry name" value="NUDIX"/>
    <property type="match status" value="1"/>
</dbReference>
<dbReference type="SUPFAM" id="SSF55811">
    <property type="entry name" value="Nudix"/>
    <property type="match status" value="1"/>
</dbReference>
<gene>
    <name evidence="5" type="ORF">FBZ95_10895</name>
</gene>
<dbReference type="PANTHER" id="PTHR43736:SF1">
    <property type="entry name" value="DIHYDRONEOPTERIN TRIPHOSPHATE DIPHOSPHATASE"/>
    <property type="match status" value="1"/>
</dbReference>
<comment type="cofactor">
    <cofactor evidence="1">
        <name>Mg(2+)</name>
        <dbReference type="ChEBI" id="CHEBI:18420"/>
    </cofactor>
</comment>
<dbReference type="AlphaFoldDB" id="A0A560I0U7"/>
<comment type="caution">
    <text evidence="5">The sequence shown here is derived from an EMBL/GenBank/DDBJ whole genome shotgun (WGS) entry which is preliminary data.</text>
</comment>
<dbReference type="PROSITE" id="PS00893">
    <property type="entry name" value="NUDIX_BOX"/>
    <property type="match status" value="1"/>
</dbReference>
<reference evidence="5 6" key="1">
    <citation type="submission" date="2019-06" db="EMBL/GenBank/DDBJ databases">
        <title>Genomic Encyclopedia of Type Strains, Phase IV (KMG-V): Genome sequencing to study the core and pangenomes of soil and plant-associated prokaryotes.</title>
        <authorList>
            <person name="Whitman W."/>
        </authorList>
    </citation>
    <scope>NUCLEOTIDE SEQUENCE [LARGE SCALE GENOMIC DNA]</scope>
    <source>
        <strain evidence="5 6">BR 10556</strain>
    </source>
</reference>
<dbReference type="InterPro" id="IPR015797">
    <property type="entry name" value="NUDIX_hydrolase-like_dom_sf"/>
</dbReference>
<organism evidence="5 6">
    <name type="scientific">Bradyrhizobium sacchari</name>
    <dbReference type="NCBI Taxonomy" id="1399419"/>
    <lineage>
        <taxon>Bacteria</taxon>
        <taxon>Pseudomonadati</taxon>
        <taxon>Pseudomonadota</taxon>
        <taxon>Alphaproteobacteria</taxon>
        <taxon>Hyphomicrobiales</taxon>
        <taxon>Nitrobacteraceae</taxon>
        <taxon>Bradyrhizobium</taxon>
    </lineage>
</organism>
<feature type="domain" description="Nudix hydrolase" evidence="4">
    <location>
        <begin position="25"/>
        <end position="155"/>
    </location>
</feature>
<dbReference type="Pfam" id="PF00293">
    <property type="entry name" value="NUDIX"/>
    <property type="match status" value="1"/>
</dbReference>
<dbReference type="Gene3D" id="3.90.79.10">
    <property type="entry name" value="Nucleoside Triphosphate Pyrophosphohydrolase"/>
    <property type="match status" value="1"/>
</dbReference>
<dbReference type="PRINTS" id="PR00502">
    <property type="entry name" value="NUDIXFAMILY"/>
</dbReference>
<proteinExistence type="inferred from homology"/>
<dbReference type="EMBL" id="VITW01000008">
    <property type="protein sequence ID" value="TWB70097.1"/>
    <property type="molecule type" value="Genomic_DNA"/>
</dbReference>
<evidence type="ECO:0000313" key="5">
    <source>
        <dbReference type="EMBL" id="TWB70097.1"/>
    </source>
</evidence>
<dbReference type="Proteomes" id="UP000315914">
    <property type="component" value="Unassembled WGS sequence"/>
</dbReference>
<dbReference type="STRING" id="1399419.A5906_31615"/>
<comment type="similarity">
    <text evidence="3">Belongs to the Nudix hydrolase family.</text>
</comment>
<protein>
    <submittedName>
        <fullName evidence="5">ADP-ribose pyrophosphatase YjhB (NUDIX family)</fullName>
    </submittedName>
</protein>
<dbReference type="InterPro" id="IPR020476">
    <property type="entry name" value="Nudix_hydrolase"/>
</dbReference>
<dbReference type="InterPro" id="IPR000086">
    <property type="entry name" value="NUDIX_hydrolase_dom"/>
</dbReference>
<dbReference type="GO" id="GO:0016787">
    <property type="term" value="F:hydrolase activity"/>
    <property type="evidence" value="ECO:0007669"/>
    <property type="project" value="UniProtKB-KW"/>
</dbReference>
<dbReference type="CDD" id="cd04673">
    <property type="entry name" value="NUDIX_ADPRase"/>
    <property type="match status" value="1"/>
</dbReference>
<sequence length="160" mass="17206">MAGRKLTSTPSCRTSAVSAVDQPSHPQIAVSAAIFRDGKVLLTRRARSPAKGFYSLPGGRVEFGESLHQALKREVDEETGLNIEVIGLAGWREVLPAAPGAGHYLIMSFAARWAAREPVLNDELDDYRWVAPDALASLGDLKLTGGLEEVIQSARRLIGA</sequence>
<dbReference type="InterPro" id="IPR020084">
    <property type="entry name" value="NUDIX_hydrolase_CS"/>
</dbReference>
<name>A0A560I0U7_9BRAD</name>
<evidence type="ECO:0000313" key="6">
    <source>
        <dbReference type="Proteomes" id="UP000315914"/>
    </source>
</evidence>